<reference evidence="1" key="1">
    <citation type="submission" date="2021-05" db="EMBL/GenBank/DDBJ databases">
        <authorList>
            <person name="Scholz U."/>
            <person name="Mascher M."/>
            <person name="Fiebig A."/>
        </authorList>
    </citation>
    <scope>NUCLEOTIDE SEQUENCE [LARGE SCALE GENOMIC DNA]</scope>
</reference>
<protein>
    <submittedName>
        <fullName evidence="1">Uncharacterized protein</fullName>
    </submittedName>
</protein>
<dbReference type="Proteomes" id="UP001732700">
    <property type="component" value="Chromosome 7A"/>
</dbReference>
<accession>A0ACD5ZHS8</accession>
<proteinExistence type="predicted"/>
<reference evidence="1" key="2">
    <citation type="submission" date="2025-09" db="UniProtKB">
        <authorList>
            <consortium name="EnsemblPlants"/>
        </authorList>
    </citation>
    <scope>IDENTIFICATION</scope>
</reference>
<dbReference type="EnsemblPlants" id="AVESA.00010b.r2.7AG1194600.1">
    <property type="protein sequence ID" value="AVESA.00010b.r2.7AG1194600.1.CDS"/>
    <property type="gene ID" value="AVESA.00010b.r2.7AG1194600"/>
</dbReference>
<keyword evidence="2" id="KW-1185">Reference proteome</keyword>
<organism evidence="1 2">
    <name type="scientific">Avena sativa</name>
    <name type="common">Oat</name>
    <dbReference type="NCBI Taxonomy" id="4498"/>
    <lineage>
        <taxon>Eukaryota</taxon>
        <taxon>Viridiplantae</taxon>
        <taxon>Streptophyta</taxon>
        <taxon>Embryophyta</taxon>
        <taxon>Tracheophyta</taxon>
        <taxon>Spermatophyta</taxon>
        <taxon>Magnoliopsida</taxon>
        <taxon>Liliopsida</taxon>
        <taxon>Poales</taxon>
        <taxon>Poaceae</taxon>
        <taxon>BOP clade</taxon>
        <taxon>Pooideae</taxon>
        <taxon>Poodae</taxon>
        <taxon>Poeae</taxon>
        <taxon>Poeae Chloroplast Group 1 (Aveneae type)</taxon>
        <taxon>Aveninae</taxon>
        <taxon>Avena</taxon>
    </lineage>
</organism>
<evidence type="ECO:0000313" key="1">
    <source>
        <dbReference type="EnsemblPlants" id="AVESA.00010b.r2.7AG1194600.1.CDS"/>
    </source>
</evidence>
<sequence length="124" mass="14121">MCTGVRNLVLTFVGTNHYPEAQTPCPSGCVCDQPLNWKTEELALNRLREVEIDGLRGTEHEAALVKRLFEWATVLEKMTVTSDCSLTKSTAKKFLRVLRSFSRPGIRMEEHRYLCAINTSCTWN</sequence>
<name>A0ACD5ZHS8_AVESA</name>
<evidence type="ECO:0000313" key="2">
    <source>
        <dbReference type="Proteomes" id="UP001732700"/>
    </source>
</evidence>